<dbReference type="InterPro" id="IPR042303">
    <property type="entry name" value="Malonyl_CoA_deC_C_sf"/>
</dbReference>
<accession>A0A067CW18</accession>
<dbReference type="CDD" id="cd00038">
    <property type="entry name" value="CAP_ED"/>
    <property type="match status" value="1"/>
</dbReference>
<sequence>MFGPAWFEAHRKPAVAPVAKTKVPFDRQAFVADVKAAVEDTDQHHDAGFVWEYKRRRDFAASVIASYSAFTDEQKLDMLLALAVDLGSQDMSLLVRSLPSLLRAHLVFQVLAAALGFNPPTDLDTYKHVKHGLVPVPEHFCILLGSVPNGYAFLLQLRSDLSLGLKKYHRILPTHEVNALMYLDLLLRDLFATQSGVHFRSIDLRSENAETIAVVLQKERVHRMRNWEDLEQRLSGPNRRCYGMFHSNLPHQPLVFLETIVTTELSSNIDRILSPATGPPVTTPTHAIFYSISNTHLGLRGLNLASHLLFLTITRVARTYPSVHTFATLSPVPSFRSWFSHQVTANPIKKQSHQLLWFTPENFQVLQEVFGVNALSASKWLRKQLDANEWHTKPHASIFKELAKDVLTRLCLNYILFEREACPVGEGDDGPNLRIVDPVANFHLQNGAQVERLNFDADLSSAGFENAYGLMINYKYSIKSVDVTSMSYKRNSTVALSPPLLPILWPSRHPIFDEIQALAAAGGPNILILAKQYTKGQVIMTRGQAPHAVYFLWYARQGQGPRRDSTPCTLDLGSVFGEAEIRTGEPVRYTIRALTLCHVLFVRATDMQHVRKTTNASMASRL</sequence>
<dbReference type="PROSITE" id="PS50042">
    <property type="entry name" value="CNMP_BINDING_3"/>
    <property type="match status" value="1"/>
</dbReference>
<dbReference type="GO" id="GO:2001294">
    <property type="term" value="P:malonyl-CoA catabolic process"/>
    <property type="evidence" value="ECO:0007669"/>
    <property type="project" value="TreeGrafter"/>
</dbReference>
<dbReference type="InterPro" id="IPR007956">
    <property type="entry name" value="Malonyl_CoA_deC_C"/>
</dbReference>
<dbReference type="InterPro" id="IPR014710">
    <property type="entry name" value="RmlC-like_jellyroll"/>
</dbReference>
<dbReference type="GeneID" id="24127025"/>
<dbReference type="Pfam" id="PF00027">
    <property type="entry name" value="cNMP_binding"/>
    <property type="match status" value="1"/>
</dbReference>
<feature type="domain" description="Cyclic nucleotide-binding" evidence="1">
    <location>
        <begin position="528"/>
        <end position="610"/>
    </location>
</feature>
<dbReference type="Gene3D" id="3.40.630.150">
    <property type="entry name" value="Malonyl-CoA decarboxylase, catalytic domain"/>
    <property type="match status" value="1"/>
</dbReference>
<dbReference type="InterPro" id="IPR018490">
    <property type="entry name" value="cNMP-bd_dom_sf"/>
</dbReference>
<evidence type="ECO:0000313" key="3">
    <source>
        <dbReference type="Proteomes" id="UP000030745"/>
    </source>
</evidence>
<reference evidence="2 3" key="1">
    <citation type="journal article" date="2013" name="PLoS Genet.">
        <title>Distinctive expansion of potential virulence genes in the genome of the oomycete fish pathogen Saprolegnia parasitica.</title>
        <authorList>
            <person name="Jiang R.H."/>
            <person name="de Bruijn I."/>
            <person name="Haas B.J."/>
            <person name="Belmonte R."/>
            <person name="Lobach L."/>
            <person name="Christie J."/>
            <person name="van den Ackerveken G."/>
            <person name="Bottin A."/>
            <person name="Bulone V."/>
            <person name="Diaz-Moreno S.M."/>
            <person name="Dumas B."/>
            <person name="Fan L."/>
            <person name="Gaulin E."/>
            <person name="Govers F."/>
            <person name="Grenville-Briggs L.J."/>
            <person name="Horner N.R."/>
            <person name="Levin J.Z."/>
            <person name="Mammella M."/>
            <person name="Meijer H.J."/>
            <person name="Morris P."/>
            <person name="Nusbaum C."/>
            <person name="Oome S."/>
            <person name="Phillips A.J."/>
            <person name="van Rooyen D."/>
            <person name="Rzeszutek E."/>
            <person name="Saraiva M."/>
            <person name="Secombes C.J."/>
            <person name="Seidl M.F."/>
            <person name="Snel B."/>
            <person name="Stassen J.H."/>
            <person name="Sykes S."/>
            <person name="Tripathy S."/>
            <person name="van den Berg H."/>
            <person name="Vega-Arreguin J.C."/>
            <person name="Wawra S."/>
            <person name="Young S.K."/>
            <person name="Zeng Q."/>
            <person name="Dieguez-Uribeondo J."/>
            <person name="Russ C."/>
            <person name="Tyler B.M."/>
            <person name="van West P."/>
        </authorList>
    </citation>
    <scope>NUCLEOTIDE SEQUENCE [LARGE SCALE GENOMIC DNA]</scope>
    <source>
        <strain evidence="2 3">CBS 223.65</strain>
    </source>
</reference>
<dbReference type="AlphaFoldDB" id="A0A067CW18"/>
<evidence type="ECO:0000259" key="1">
    <source>
        <dbReference type="PROSITE" id="PS50042"/>
    </source>
</evidence>
<dbReference type="GO" id="GO:0005782">
    <property type="term" value="C:peroxisomal matrix"/>
    <property type="evidence" value="ECO:0007669"/>
    <property type="project" value="TreeGrafter"/>
</dbReference>
<dbReference type="GO" id="GO:0005759">
    <property type="term" value="C:mitochondrial matrix"/>
    <property type="evidence" value="ECO:0007669"/>
    <property type="project" value="TreeGrafter"/>
</dbReference>
<dbReference type="VEuPathDB" id="FungiDB:SPRG_04587"/>
<dbReference type="OrthoDB" id="426718at2759"/>
<dbReference type="GO" id="GO:0006633">
    <property type="term" value="P:fatty acid biosynthetic process"/>
    <property type="evidence" value="ECO:0007669"/>
    <property type="project" value="InterPro"/>
</dbReference>
<organism evidence="2 3">
    <name type="scientific">Saprolegnia parasitica (strain CBS 223.65)</name>
    <dbReference type="NCBI Taxonomy" id="695850"/>
    <lineage>
        <taxon>Eukaryota</taxon>
        <taxon>Sar</taxon>
        <taxon>Stramenopiles</taxon>
        <taxon>Oomycota</taxon>
        <taxon>Saprolegniomycetes</taxon>
        <taxon>Saprolegniales</taxon>
        <taxon>Saprolegniaceae</taxon>
        <taxon>Saprolegnia</taxon>
    </lineage>
</organism>
<dbReference type="KEGG" id="spar:SPRG_04587"/>
<dbReference type="SUPFAM" id="SSF51206">
    <property type="entry name" value="cAMP-binding domain-like"/>
    <property type="match status" value="1"/>
</dbReference>
<evidence type="ECO:0000313" key="2">
    <source>
        <dbReference type="EMBL" id="KDO30686.1"/>
    </source>
</evidence>
<gene>
    <name evidence="2" type="ORF">SPRG_04587</name>
</gene>
<keyword evidence="3" id="KW-1185">Reference proteome</keyword>
<dbReference type="EMBL" id="KK583200">
    <property type="protein sequence ID" value="KDO30686.1"/>
    <property type="molecule type" value="Genomic_DNA"/>
</dbReference>
<dbReference type="InterPro" id="IPR000595">
    <property type="entry name" value="cNMP-bd_dom"/>
</dbReference>
<dbReference type="OMA" id="LDANEWH"/>
<dbReference type="PANTHER" id="PTHR28641">
    <property type="match status" value="1"/>
</dbReference>
<name>A0A067CW18_SAPPC</name>
<dbReference type="RefSeq" id="XP_012198390.1">
    <property type="nucleotide sequence ID" value="XM_012343000.1"/>
</dbReference>
<dbReference type="Gene3D" id="2.60.120.10">
    <property type="entry name" value="Jelly Rolls"/>
    <property type="match status" value="1"/>
</dbReference>
<proteinExistence type="predicted"/>
<dbReference type="InterPro" id="IPR038351">
    <property type="entry name" value="MCD_N_sf"/>
</dbReference>
<dbReference type="Gene3D" id="1.20.140.90">
    <property type="entry name" value="Malonyl-CoA decarboxylase, oligemerization domain"/>
    <property type="match status" value="1"/>
</dbReference>
<dbReference type="GO" id="GO:0006085">
    <property type="term" value="P:acetyl-CoA biosynthetic process"/>
    <property type="evidence" value="ECO:0007669"/>
    <property type="project" value="TreeGrafter"/>
</dbReference>
<dbReference type="Pfam" id="PF05292">
    <property type="entry name" value="MCD"/>
    <property type="match status" value="1"/>
</dbReference>
<dbReference type="InterPro" id="IPR038917">
    <property type="entry name" value="Malonyl_CoA_deC"/>
</dbReference>
<protein>
    <recommendedName>
        <fullName evidence="1">Cyclic nucleotide-binding domain-containing protein</fullName>
    </recommendedName>
</protein>
<dbReference type="PANTHER" id="PTHR28641:SF1">
    <property type="entry name" value="MALONYL-COA DECARBOXYLASE, MITOCHONDRIAL"/>
    <property type="match status" value="1"/>
</dbReference>
<dbReference type="STRING" id="695850.A0A067CW18"/>
<dbReference type="GO" id="GO:0050080">
    <property type="term" value="F:malonyl-CoA decarboxylase activity"/>
    <property type="evidence" value="ECO:0007669"/>
    <property type="project" value="InterPro"/>
</dbReference>
<dbReference type="Proteomes" id="UP000030745">
    <property type="component" value="Unassembled WGS sequence"/>
</dbReference>